<dbReference type="GO" id="GO:0004674">
    <property type="term" value="F:protein serine/threonine kinase activity"/>
    <property type="evidence" value="ECO:0007669"/>
    <property type="project" value="UniProtKB-EC"/>
</dbReference>
<dbReference type="InterPro" id="IPR010624">
    <property type="entry name" value="KaiC_dom"/>
</dbReference>
<name>A0A495V8G8_9GAMM</name>
<evidence type="ECO:0000256" key="2">
    <source>
        <dbReference type="ARBA" id="ARBA00022553"/>
    </source>
</evidence>
<dbReference type="InterPro" id="IPR003593">
    <property type="entry name" value="AAA+_ATPase"/>
</dbReference>
<dbReference type="Pfam" id="PF06745">
    <property type="entry name" value="ATPase"/>
    <property type="match status" value="2"/>
</dbReference>
<dbReference type="InterPro" id="IPR027417">
    <property type="entry name" value="P-loop_NTPase"/>
</dbReference>
<comment type="caution">
    <text evidence="10">The sequence shown here is derived from an EMBL/GenBank/DDBJ whole genome shotgun (WGS) entry which is preliminary data.</text>
</comment>
<keyword evidence="7" id="KW-0175">Coiled coil</keyword>
<dbReference type="GO" id="GO:0005524">
    <property type="term" value="F:ATP binding"/>
    <property type="evidence" value="ECO:0007669"/>
    <property type="project" value="InterPro"/>
</dbReference>
<dbReference type="InterPro" id="IPR051347">
    <property type="entry name" value="Circadian_clock_KaiC-rel"/>
</dbReference>
<feature type="domain" description="KaiC" evidence="9">
    <location>
        <begin position="23"/>
        <end position="261"/>
    </location>
</feature>
<feature type="coiled-coil region" evidence="7">
    <location>
        <begin position="512"/>
        <end position="565"/>
    </location>
</feature>
<dbReference type="PANTHER" id="PTHR42926">
    <property type="match status" value="1"/>
</dbReference>
<dbReference type="OrthoDB" id="9783783at2"/>
<dbReference type="PANTHER" id="PTHR42926:SF1">
    <property type="entry name" value="CIRCADIAN CLOCK OSCILLATOR PROTEIN KAIC 1"/>
    <property type="match status" value="1"/>
</dbReference>
<dbReference type="GO" id="GO:0016787">
    <property type="term" value="F:hydrolase activity"/>
    <property type="evidence" value="ECO:0007669"/>
    <property type="project" value="UniProtKB-KW"/>
</dbReference>
<keyword evidence="4" id="KW-0677">Repeat</keyword>
<dbReference type="SUPFAM" id="SSF52540">
    <property type="entry name" value="P-loop containing nucleoside triphosphate hydrolases"/>
    <property type="match status" value="2"/>
</dbReference>
<evidence type="ECO:0000313" key="11">
    <source>
        <dbReference type="Proteomes" id="UP000274556"/>
    </source>
</evidence>
<dbReference type="InterPro" id="IPR030665">
    <property type="entry name" value="KaiC"/>
</dbReference>
<dbReference type="PRINTS" id="PR01874">
    <property type="entry name" value="DNAREPAIRADA"/>
</dbReference>
<evidence type="ECO:0000313" key="10">
    <source>
        <dbReference type="EMBL" id="RKT44795.1"/>
    </source>
</evidence>
<evidence type="ECO:0000256" key="5">
    <source>
        <dbReference type="ARBA" id="ARBA00022777"/>
    </source>
</evidence>
<dbReference type="PROSITE" id="PS51146">
    <property type="entry name" value="KAIC"/>
    <property type="match status" value="2"/>
</dbReference>
<evidence type="ECO:0000256" key="7">
    <source>
        <dbReference type="SAM" id="Coils"/>
    </source>
</evidence>
<keyword evidence="11" id="KW-1185">Reference proteome</keyword>
<dbReference type="AlphaFoldDB" id="A0A495V8G8"/>
<keyword evidence="2" id="KW-0597">Phosphoprotein</keyword>
<feature type="domain" description="KaiC" evidence="9">
    <location>
        <begin position="262"/>
        <end position="496"/>
    </location>
</feature>
<dbReference type="EMBL" id="RBXL01000001">
    <property type="protein sequence ID" value="RKT44795.1"/>
    <property type="molecule type" value="Genomic_DNA"/>
</dbReference>
<reference evidence="10 11" key="1">
    <citation type="submission" date="2018-10" db="EMBL/GenBank/DDBJ databases">
        <title>Genomic Encyclopedia of Archaeal and Bacterial Type Strains, Phase II (KMG-II): from individual species to whole genera.</title>
        <authorList>
            <person name="Goeker M."/>
        </authorList>
    </citation>
    <scope>NUCLEOTIDE SEQUENCE [LARGE SCALE GENOMIC DNA]</scope>
    <source>
        <strain evidence="10 11">DSM 235</strain>
    </source>
</reference>
<accession>A0A495V8G8</accession>
<dbReference type="Proteomes" id="UP000274556">
    <property type="component" value="Unassembled WGS sequence"/>
</dbReference>
<gene>
    <name evidence="10" type="ORF">BDD21_2199</name>
</gene>
<evidence type="ECO:0000256" key="8">
    <source>
        <dbReference type="SAM" id="MobiDB-lite"/>
    </source>
</evidence>
<evidence type="ECO:0000256" key="4">
    <source>
        <dbReference type="ARBA" id="ARBA00022737"/>
    </source>
</evidence>
<dbReference type="SMART" id="SM00382">
    <property type="entry name" value="AAA"/>
    <property type="match status" value="2"/>
</dbReference>
<dbReference type="InterPro" id="IPR014774">
    <property type="entry name" value="KaiC-like_dom"/>
</dbReference>
<dbReference type="Gene3D" id="3.40.50.300">
    <property type="entry name" value="P-loop containing nucleotide triphosphate hydrolases"/>
    <property type="match status" value="2"/>
</dbReference>
<evidence type="ECO:0000259" key="9">
    <source>
        <dbReference type="PROSITE" id="PS51146"/>
    </source>
</evidence>
<proteinExistence type="predicted"/>
<evidence type="ECO:0000256" key="6">
    <source>
        <dbReference type="ARBA" id="ARBA00022801"/>
    </source>
</evidence>
<dbReference type="NCBIfam" id="NF006799">
    <property type="entry name" value="PRK09302.1"/>
    <property type="match status" value="1"/>
</dbReference>
<keyword evidence="5" id="KW-0418">Kinase</keyword>
<organism evidence="10 11">
    <name type="scientific">Thiocapsa rosea</name>
    <dbReference type="NCBI Taxonomy" id="69360"/>
    <lineage>
        <taxon>Bacteria</taxon>
        <taxon>Pseudomonadati</taxon>
        <taxon>Pseudomonadota</taxon>
        <taxon>Gammaproteobacteria</taxon>
        <taxon>Chromatiales</taxon>
        <taxon>Chromatiaceae</taxon>
        <taxon>Thiocapsa</taxon>
    </lineage>
</organism>
<keyword evidence="3" id="KW-0808">Transferase</keyword>
<sequence length="574" mass="62309">MTTPPSNARVPASDLAEESMGKHPIPTGIEGLDFVLQGGLPAGRPTLLRGAAGTGKTVIALTFLCKGIAAGDKGVLVTFDESPDALLEHAEGFGFPARRHRAEGHLRILDMRPDRNEVQVGDTIELTAILARIGHALDSTGATRLVVDAIDAMEAGFESSQSLRAELTRVFDWIRDRGVTSLITTGEHAQFSARYGLEDYIADCVIALKQEVSHRVMTRVLRVVKRRGRGHGTNEYPFLLNTDGLFLVPVTGSVLGAPVSEQRLSTGIPGLDAMLGGQGLYQGSTILLSGQAGTGKTSIACSLTQAACAAGIPVLYLSFEESVAELTRNQRSLGIDIGRYLADDDRGTLVMLPIRAVELGLEEHLMRVMHLIKRHRPALVVLDPVSSLAGRGDELGAKEILLRLLHLIKEEGITAVATELLSDDSQGVSHLDVSSMIDVWIKLRRHEHNGEMNRLIHVVKARGLPISDQVKEFRITGTGLRIEDPYIGEGGIVYGTARLARQTEDEETIGQLHLELDRARRLRTDLDELQAASERLMRAEQEAKAADLDRQVARIEQRLAASERARAAIGRGRA</sequence>
<dbReference type="EC" id="2.7.11.1" evidence="1"/>
<feature type="region of interest" description="Disordered" evidence="8">
    <location>
        <begin position="1"/>
        <end position="23"/>
    </location>
</feature>
<evidence type="ECO:0000256" key="3">
    <source>
        <dbReference type="ARBA" id="ARBA00022679"/>
    </source>
</evidence>
<protein>
    <recommendedName>
        <fullName evidence="1">non-specific serine/threonine protein kinase</fullName>
        <ecNumber evidence="1">2.7.11.1</ecNumber>
    </recommendedName>
</protein>
<dbReference type="RefSeq" id="WP_120797182.1">
    <property type="nucleotide sequence ID" value="NZ_RBXL01000001.1"/>
</dbReference>
<evidence type="ECO:0000256" key="1">
    <source>
        <dbReference type="ARBA" id="ARBA00012513"/>
    </source>
</evidence>
<keyword evidence="6" id="KW-0378">Hydrolase</keyword>
<dbReference type="PIRSF" id="PIRSF039117">
    <property type="entry name" value="KaiC"/>
    <property type="match status" value="1"/>
</dbReference>